<keyword evidence="2" id="KW-1185">Reference proteome</keyword>
<name>A0ABR9AJ76_9BACT</name>
<sequence>MYHDRIAQYFHCYATANDKRLYLKDIQNLIRIRNTPHGVEKVILLVAISKVKSLTFFDKLFIRTIRKLFDQHPSIELRNIYFKENIGRDFSSYATLYRSVKPIANNEDYIFFQNRSGIGPYKKGWLASFAHQFNRFDNIAICGSTINFKDHHGRSQDNLPHVQTYAFLTKPKFLNMFGDAFPAESESERLKIILNGEIGLSRYFLEQGFRITCMEWKDKPVSLHCQPICEDDIKIRVEADHAFYHRKYFRRNKKPKVKNPILHPTSQYLKTMLSN</sequence>
<dbReference type="EMBL" id="JACYTQ010000002">
    <property type="protein sequence ID" value="MBD8488791.1"/>
    <property type="molecule type" value="Genomic_DNA"/>
</dbReference>
<dbReference type="RefSeq" id="WP_192009644.1">
    <property type="nucleotide sequence ID" value="NZ_JACYTQ010000002.1"/>
</dbReference>
<reference evidence="1 2" key="1">
    <citation type="submission" date="2020-09" db="EMBL/GenBank/DDBJ databases">
        <title>Echinicola sp. CAU 1574 isolated from sand of Sido Beach.</title>
        <authorList>
            <person name="Kim W."/>
        </authorList>
    </citation>
    <scope>NUCLEOTIDE SEQUENCE [LARGE SCALE GENOMIC DNA]</scope>
    <source>
        <strain evidence="1 2">CAU 1574</strain>
    </source>
</reference>
<protein>
    <submittedName>
        <fullName evidence="1">Uncharacterized protein</fullName>
    </submittedName>
</protein>
<evidence type="ECO:0000313" key="2">
    <source>
        <dbReference type="Proteomes" id="UP000647133"/>
    </source>
</evidence>
<evidence type="ECO:0000313" key="1">
    <source>
        <dbReference type="EMBL" id="MBD8488791.1"/>
    </source>
</evidence>
<organism evidence="1 2">
    <name type="scientific">Echinicola arenosa</name>
    <dbReference type="NCBI Taxonomy" id="2774144"/>
    <lineage>
        <taxon>Bacteria</taxon>
        <taxon>Pseudomonadati</taxon>
        <taxon>Bacteroidota</taxon>
        <taxon>Cytophagia</taxon>
        <taxon>Cytophagales</taxon>
        <taxon>Cyclobacteriaceae</taxon>
        <taxon>Echinicola</taxon>
    </lineage>
</organism>
<accession>A0ABR9AJ76</accession>
<dbReference type="Proteomes" id="UP000647133">
    <property type="component" value="Unassembled WGS sequence"/>
</dbReference>
<gene>
    <name evidence="1" type="ORF">IFO69_08545</name>
</gene>
<proteinExistence type="predicted"/>
<comment type="caution">
    <text evidence="1">The sequence shown here is derived from an EMBL/GenBank/DDBJ whole genome shotgun (WGS) entry which is preliminary data.</text>
</comment>